<dbReference type="GO" id="GO:0005829">
    <property type="term" value="C:cytosol"/>
    <property type="evidence" value="ECO:0007669"/>
    <property type="project" value="TreeGrafter"/>
</dbReference>
<keyword evidence="2" id="KW-0808">Transferase</keyword>
<dbReference type="CDD" id="cd08653">
    <property type="entry name" value="FMT_core_like_3"/>
    <property type="match status" value="1"/>
</dbReference>
<dbReference type="OrthoDB" id="467573at2"/>
<evidence type="ECO:0000313" key="3">
    <source>
        <dbReference type="Proteomes" id="UP000068447"/>
    </source>
</evidence>
<accession>A0A0U2ZL38</accession>
<dbReference type="SUPFAM" id="SSF53328">
    <property type="entry name" value="Formyltransferase"/>
    <property type="match status" value="1"/>
</dbReference>
<dbReference type="PANTHER" id="PTHR11138:SF5">
    <property type="entry name" value="METHIONYL-TRNA FORMYLTRANSFERASE, MITOCHONDRIAL"/>
    <property type="match status" value="1"/>
</dbReference>
<dbReference type="RefSeq" id="WP_062482624.1">
    <property type="nucleotide sequence ID" value="NZ_CP013650.1"/>
</dbReference>
<dbReference type="Pfam" id="PF00551">
    <property type="entry name" value="Formyl_trans_N"/>
    <property type="match status" value="1"/>
</dbReference>
<dbReference type="KEGG" id="lal:AT746_16560"/>
<dbReference type="GO" id="GO:0004479">
    <property type="term" value="F:methionyl-tRNA formyltransferase activity"/>
    <property type="evidence" value="ECO:0007669"/>
    <property type="project" value="TreeGrafter"/>
</dbReference>
<reference evidence="2 3" key="1">
    <citation type="submission" date="2015-12" db="EMBL/GenBank/DDBJ databases">
        <title>Complete genome of Lacimicrobium alkaliphilum KCTC 32984.</title>
        <authorList>
            <person name="Kim S.-G."/>
            <person name="Lee Y.-J."/>
        </authorList>
    </citation>
    <scope>NUCLEOTIDE SEQUENCE [LARGE SCALE GENOMIC DNA]</scope>
    <source>
        <strain evidence="2 3">YelD216</strain>
    </source>
</reference>
<proteinExistence type="predicted"/>
<evidence type="ECO:0000259" key="1">
    <source>
        <dbReference type="Pfam" id="PF00551"/>
    </source>
</evidence>
<keyword evidence="3" id="KW-1185">Reference proteome</keyword>
<dbReference type="EMBL" id="CP013650">
    <property type="protein sequence ID" value="ALS99719.1"/>
    <property type="molecule type" value="Genomic_DNA"/>
</dbReference>
<feature type="domain" description="Formyl transferase N-terminal" evidence="1">
    <location>
        <begin position="98"/>
        <end position="191"/>
    </location>
</feature>
<gene>
    <name evidence="2" type="ORF">AT746_16560</name>
</gene>
<dbReference type="InterPro" id="IPR002376">
    <property type="entry name" value="Formyl_transf_N"/>
</dbReference>
<sequence length="265" mass="29849">MNILILANRDLASNLALNLLLPRLQRHNLRVFLSSQVGKPGALPELKRLRFFELSLCNQLIFPHLPAPPQRPGKYCSFSQFDSMLNQPVAVMNQINSEQGLSQIRALKPDLILSIRYGGILKDPLIAIPEYGVINLHSGLLPDFRGVMATFWAMLKGEKEIGTTCHVIEDGRIDTGGIISTSRLTVEPDKSYLWHVLQLYPAGCELLVSAVQRIEQGQVLVSEPQPQGGQYFSFPAREHLDAFSQRGLKLVDEEEVMEFLKQHYY</sequence>
<dbReference type="PANTHER" id="PTHR11138">
    <property type="entry name" value="METHIONYL-TRNA FORMYLTRANSFERASE"/>
    <property type="match status" value="1"/>
</dbReference>
<dbReference type="STRING" id="1526571.AT746_16560"/>
<organism evidence="2 3">
    <name type="scientific">Lacimicrobium alkaliphilum</name>
    <dbReference type="NCBI Taxonomy" id="1526571"/>
    <lineage>
        <taxon>Bacteria</taxon>
        <taxon>Pseudomonadati</taxon>
        <taxon>Pseudomonadota</taxon>
        <taxon>Gammaproteobacteria</taxon>
        <taxon>Alteromonadales</taxon>
        <taxon>Alteromonadaceae</taxon>
        <taxon>Lacimicrobium</taxon>
    </lineage>
</organism>
<protein>
    <submittedName>
        <fullName evidence="2">Formyl transferase</fullName>
    </submittedName>
</protein>
<dbReference type="Gene3D" id="3.40.50.12230">
    <property type="match status" value="1"/>
</dbReference>
<evidence type="ECO:0000313" key="2">
    <source>
        <dbReference type="EMBL" id="ALS99719.1"/>
    </source>
</evidence>
<dbReference type="InterPro" id="IPR036477">
    <property type="entry name" value="Formyl_transf_N_sf"/>
</dbReference>
<dbReference type="AlphaFoldDB" id="A0A0U2ZL38"/>
<dbReference type="Proteomes" id="UP000068447">
    <property type="component" value="Chromosome"/>
</dbReference>
<name>A0A0U2ZL38_9ALTE</name>